<keyword evidence="1" id="KW-0812">Transmembrane</keyword>
<keyword evidence="1" id="KW-0472">Membrane</keyword>
<feature type="transmembrane region" description="Helical" evidence="1">
    <location>
        <begin position="51"/>
        <end position="73"/>
    </location>
</feature>
<evidence type="ECO:0000313" key="3">
    <source>
        <dbReference type="Proteomes" id="UP000245962"/>
    </source>
</evidence>
<comment type="caution">
    <text evidence="2">The sequence shown here is derived from an EMBL/GenBank/DDBJ whole genome shotgun (WGS) entry which is preliminary data.</text>
</comment>
<reference evidence="2 3" key="1">
    <citation type="submission" date="2018-04" db="EMBL/GenBank/DDBJ databases">
        <title>Marixanthomonas spongiae HN-E44 sp. nov., isolated from a marine sponge.</title>
        <authorList>
            <person name="Luo L."/>
            <person name="Zhuang L."/>
        </authorList>
    </citation>
    <scope>NUCLEOTIDE SEQUENCE [LARGE SCALE GENOMIC DNA]</scope>
    <source>
        <strain evidence="2 3">HN-E44</strain>
    </source>
</reference>
<dbReference type="Proteomes" id="UP000245962">
    <property type="component" value="Unassembled WGS sequence"/>
</dbReference>
<feature type="transmembrane region" description="Helical" evidence="1">
    <location>
        <begin position="12"/>
        <end position="31"/>
    </location>
</feature>
<proteinExistence type="predicted"/>
<evidence type="ECO:0000256" key="1">
    <source>
        <dbReference type="SAM" id="Phobius"/>
    </source>
</evidence>
<protein>
    <submittedName>
        <fullName evidence="2">Uncharacterized protein</fullName>
    </submittedName>
</protein>
<keyword evidence="1" id="KW-1133">Transmembrane helix</keyword>
<accession>A0A2U0I3U9</accession>
<name>A0A2U0I3U9_9FLAO</name>
<feature type="transmembrane region" description="Helical" evidence="1">
    <location>
        <begin position="280"/>
        <end position="300"/>
    </location>
</feature>
<dbReference type="AlphaFoldDB" id="A0A2U0I3U9"/>
<dbReference type="EMBL" id="QEHR01000003">
    <property type="protein sequence ID" value="PVW15783.1"/>
    <property type="molecule type" value="Genomic_DNA"/>
</dbReference>
<keyword evidence="3" id="KW-1185">Reference proteome</keyword>
<gene>
    <name evidence="2" type="ORF">DDV96_05810</name>
</gene>
<feature type="transmembrane region" description="Helical" evidence="1">
    <location>
        <begin position="306"/>
        <end position="331"/>
    </location>
</feature>
<sequence>MRKKSFLKDLYTLIPLVFSGLLCIGLIFLLWQKTTRDLQFKQELIELSSLFIGISGFLALFIMLYLLIIVMGLKKSRKTGMDGLDQLIQKMNYFREIVELLVQSKIWLPGLKEYIDVEFAGLTFFQVKEFYKGKSKLAIEFLQEKNNFADTENLYLELKSLLLTDPKQKQLPESVVAPSFYKKELVKKWLEHKCGSGLWYYFGYKYGTYKDALDLEAVFERHQEKIMLLANSIDTKVFEDSSFNEVFLSKLGEYATKELIPKLYQLQKQTSKKIPTSTRYLYLLFLLLVFFGVLLPLTFLLLKFSIVILIIGYAFVISLVFFISTTFFRFITQLLESK</sequence>
<evidence type="ECO:0000313" key="2">
    <source>
        <dbReference type="EMBL" id="PVW15783.1"/>
    </source>
</evidence>
<organism evidence="2 3">
    <name type="scientific">Marixanthomonas spongiae</name>
    <dbReference type="NCBI Taxonomy" id="2174845"/>
    <lineage>
        <taxon>Bacteria</taxon>
        <taxon>Pseudomonadati</taxon>
        <taxon>Bacteroidota</taxon>
        <taxon>Flavobacteriia</taxon>
        <taxon>Flavobacteriales</taxon>
        <taxon>Flavobacteriaceae</taxon>
        <taxon>Marixanthomonas</taxon>
    </lineage>
</organism>